<dbReference type="Proteomes" id="UP000293925">
    <property type="component" value="Unassembled WGS sequence"/>
</dbReference>
<dbReference type="GO" id="GO:0003677">
    <property type="term" value="F:DNA binding"/>
    <property type="evidence" value="ECO:0007669"/>
    <property type="project" value="InterPro"/>
</dbReference>
<protein>
    <submittedName>
        <fullName evidence="2">LytTR family transcriptional regulator</fullName>
    </submittedName>
</protein>
<gene>
    <name evidence="2" type="ORF">EZ456_04035</name>
</gene>
<evidence type="ECO:0000259" key="1">
    <source>
        <dbReference type="PROSITE" id="PS50930"/>
    </source>
</evidence>
<dbReference type="OrthoDB" id="1646880at2"/>
<dbReference type="PROSITE" id="PS50930">
    <property type="entry name" value="HTH_LYTTR"/>
    <property type="match status" value="1"/>
</dbReference>
<dbReference type="Pfam" id="PF04397">
    <property type="entry name" value="LytTR"/>
    <property type="match status" value="1"/>
</dbReference>
<organism evidence="2 3">
    <name type="scientific">Pedobacter psychrodurus</name>
    <dbReference type="NCBI Taxonomy" id="2530456"/>
    <lineage>
        <taxon>Bacteria</taxon>
        <taxon>Pseudomonadati</taxon>
        <taxon>Bacteroidota</taxon>
        <taxon>Sphingobacteriia</taxon>
        <taxon>Sphingobacteriales</taxon>
        <taxon>Sphingobacteriaceae</taxon>
        <taxon>Pedobacter</taxon>
    </lineage>
</organism>
<reference evidence="2 3" key="1">
    <citation type="submission" date="2019-02" db="EMBL/GenBank/DDBJ databases">
        <title>Pedobacter sp. RP-3-21 sp. nov., isolated from Arctic soil.</title>
        <authorList>
            <person name="Dahal R.H."/>
        </authorList>
    </citation>
    <scope>NUCLEOTIDE SEQUENCE [LARGE SCALE GENOMIC DNA]</scope>
    <source>
        <strain evidence="2 3">RP-3-21</strain>
    </source>
</reference>
<name>A0A4R0Q4F5_9SPHI</name>
<keyword evidence="3" id="KW-1185">Reference proteome</keyword>
<evidence type="ECO:0000313" key="3">
    <source>
        <dbReference type="Proteomes" id="UP000293925"/>
    </source>
</evidence>
<feature type="domain" description="HTH LytTR-type" evidence="1">
    <location>
        <begin position="1"/>
        <end position="55"/>
    </location>
</feature>
<dbReference type="InterPro" id="IPR007492">
    <property type="entry name" value="LytTR_DNA-bd_dom"/>
</dbReference>
<dbReference type="AlphaFoldDB" id="A0A4R0Q4F5"/>
<proteinExistence type="predicted"/>
<dbReference type="Gene3D" id="2.40.50.1020">
    <property type="entry name" value="LytTr DNA-binding domain"/>
    <property type="match status" value="1"/>
</dbReference>
<accession>A0A4R0Q4F5</accession>
<sequence length="69" mass="7913">MELQLLNKRFLRIHRSFLAAIDSVNAFNTVTIEINNYKLPIGRSYRKIVHSVLSNPYPSPETDLALVTI</sequence>
<dbReference type="RefSeq" id="WP_131527546.1">
    <property type="nucleotide sequence ID" value="NZ_SJSO01000003.1"/>
</dbReference>
<comment type="caution">
    <text evidence="2">The sequence shown here is derived from an EMBL/GenBank/DDBJ whole genome shotgun (WGS) entry which is preliminary data.</text>
</comment>
<evidence type="ECO:0000313" key="2">
    <source>
        <dbReference type="EMBL" id="TCD28568.1"/>
    </source>
</evidence>
<dbReference type="EMBL" id="SJSO01000003">
    <property type="protein sequence ID" value="TCD28568.1"/>
    <property type="molecule type" value="Genomic_DNA"/>
</dbReference>